<organism evidence="2 3">
    <name type="scientific">Hahella chejuensis (strain KCTC 2396)</name>
    <dbReference type="NCBI Taxonomy" id="349521"/>
    <lineage>
        <taxon>Bacteria</taxon>
        <taxon>Pseudomonadati</taxon>
        <taxon>Pseudomonadota</taxon>
        <taxon>Gammaproteobacteria</taxon>
        <taxon>Oceanospirillales</taxon>
        <taxon>Hahellaceae</taxon>
        <taxon>Hahella</taxon>
    </lineage>
</organism>
<dbReference type="EMBL" id="CP000155">
    <property type="protein sequence ID" value="ABC28592.1"/>
    <property type="molecule type" value="Genomic_DNA"/>
</dbReference>
<dbReference type="eggNOG" id="COG0438">
    <property type="taxonomic scope" value="Bacteria"/>
</dbReference>
<proteinExistence type="predicted"/>
<dbReference type="STRING" id="349521.HCH_01746"/>
<dbReference type="RefSeq" id="WP_011395664.1">
    <property type="nucleotide sequence ID" value="NC_007645.1"/>
</dbReference>
<dbReference type="SUPFAM" id="SSF53756">
    <property type="entry name" value="UDP-Glycosyltransferase/glycogen phosphorylase"/>
    <property type="match status" value="1"/>
</dbReference>
<dbReference type="InterPro" id="IPR050194">
    <property type="entry name" value="Glycosyltransferase_grp1"/>
</dbReference>
<dbReference type="Pfam" id="PF13439">
    <property type="entry name" value="Glyco_transf_4"/>
    <property type="match status" value="1"/>
</dbReference>
<reference evidence="2 3" key="1">
    <citation type="journal article" date="2005" name="Nucleic Acids Res.">
        <title>Genomic blueprint of Hahella chejuensis, a marine microbe producing an algicidal agent.</title>
        <authorList>
            <person name="Jeong H."/>
            <person name="Yim J.H."/>
            <person name="Lee C."/>
            <person name="Choi S.-H."/>
            <person name="Park Y.K."/>
            <person name="Yoon S.H."/>
            <person name="Hur C.-G."/>
            <person name="Kang H.-Y."/>
            <person name="Kim D."/>
            <person name="Lee H.H."/>
            <person name="Park K.H."/>
            <person name="Park S.-H."/>
            <person name="Park H.-S."/>
            <person name="Lee H.K."/>
            <person name="Oh T.K."/>
            <person name="Kim J.F."/>
        </authorList>
    </citation>
    <scope>NUCLEOTIDE SEQUENCE [LARGE SCALE GENOMIC DNA]</scope>
    <source>
        <strain evidence="2 3">KCTC 2396</strain>
    </source>
</reference>
<evidence type="ECO:0000313" key="2">
    <source>
        <dbReference type="EMBL" id="ABC28592.1"/>
    </source>
</evidence>
<dbReference type="PANTHER" id="PTHR45947">
    <property type="entry name" value="SULFOQUINOVOSYL TRANSFERASE SQD2"/>
    <property type="match status" value="1"/>
</dbReference>
<dbReference type="InterPro" id="IPR028098">
    <property type="entry name" value="Glyco_trans_4-like_N"/>
</dbReference>
<name>Q2SL82_HAHCH</name>
<keyword evidence="2" id="KW-0808">Transferase</keyword>
<evidence type="ECO:0000259" key="1">
    <source>
        <dbReference type="Pfam" id="PF13439"/>
    </source>
</evidence>
<dbReference type="Gene3D" id="3.40.50.2000">
    <property type="entry name" value="Glycogen Phosphorylase B"/>
    <property type="match status" value="2"/>
</dbReference>
<dbReference type="CAZy" id="GT4">
    <property type="family name" value="Glycosyltransferase Family 4"/>
</dbReference>
<accession>Q2SL82</accession>
<protein>
    <submittedName>
        <fullName evidence="2">Glycosyltransferase</fullName>
    </submittedName>
</protein>
<keyword evidence="3" id="KW-1185">Reference proteome</keyword>
<feature type="domain" description="Glycosyltransferase subfamily 4-like N-terminal" evidence="1">
    <location>
        <begin position="37"/>
        <end position="203"/>
    </location>
</feature>
<dbReference type="KEGG" id="hch:HCH_01746"/>
<dbReference type="AlphaFoldDB" id="Q2SL82"/>
<dbReference type="OrthoDB" id="9802525at2"/>
<dbReference type="Proteomes" id="UP000000238">
    <property type="component" value="Chromosome"/>
</dbReference>
<gene>
    <name evidence="2" type="ordered locus">HCH_01746</name>
</gene>
<dbReference type="Pfam" id="PF13692">
    <property type="entry name" value="Glyco_trans_1_4"/>
    <property type="match status" value="1"/>
</dbReference>
<sequence length="415" mass="46262">MILKHSLQDIQGRAANAERERPRPKIAIVTETFFPEINGVANTLRYVSEGLFRQYRVQIVRPHQPLGEKRELIDAMEHILVRGRPIPGYGDLKFGLPCRRRLLKAWRQDTPSAVYVATQGPLGWSAVSAATALGVPVVSGFHTNFHSYSAFYGFGWLTKLITRYLTWFHHRTLLTLTPTRQTADAVSEMGVRNTRVWSRGVDCGQFNPSHRCQQLREEWGVREESPVFIYVGRLASEKNVHLAIAAFRRAQQQVNKARMVVVGGGPLRERIAAKHPDIILAGVKRGDDLARHYASADIFLFPSLTDTFGNVVLEAMASGLGIVSFNDAAAREHLEHEVSGMLAPPQDCDAFCRHALTLALRPSHLKRLRAAARGRALPLDWSQIVDRFAHILLSGEAKGGRPHESAKSLRAVSPS</sequence>
<dbReference type="CDD" id="cd03814">
    <property type="entry name" value="GT4-like"/>
    <property type="match status" value="1"/>
</dbReference>
<dbReference type="PANTHER" id="PTHR45947:SF3">
    <property type="entry name" value="SULFOQUINOVOSYL TRANSFERASE SQD2"/>
    <property type="match status" value="1"/>
</dbReference>
<dbReference type="HOGENOM" id="CLU_009583_2_0_6"/>
<dbReference type="GO" id="GO:0016757">
    <property type="term" value="F:glycosyltransferase activity"/>
    <property type="evidence" value="ECO:0007669"/>
    <property type="project" value="TreeGrafter"/>
</dbReference>
<evidence type="ECO:0000313" key="3">
    <source>
        <dbReference type="Proteomes" id="UP000000238"/>
    </source>
</evidence>